<dbReference type="InterPro" id="IPR015018">
    <property type="entry name" value="DUF1905"/>
</dbReference>
<gene>
    <name evidence="1" type="ORF">AMURIS_00346</name>
</gene>
<dbReference type="Gene3D" id="2.40.30.100">
    <property type="entry name" value="AF2212/PG0164-like"/>
    <property type="match status" value="1"/>
</dbReference>
<organism evidence="1 2">
    <name type="scientific">Acetatifactor muris</name>
    <dbReference type="NCBI Taxonomy" id="879566"/>
    <lineage>
        <taxon>Bacteria</taxon>
        <taxon>Bacillati</taxon>
        <taxon>Bacillota</taxon>
        <taxon>Clostridia</taxon>
        <taxon>Lachnospirales</taxon>
        <taxon>Lachnospiraceae</taxon>
        <taxon>Acetatifactor</taxon>
    </lineage>
</organism>
<name>A0A2K4ZAZ8_9FIRM</name>
<dbReference type="Pfam" id="PF08922">
    <property type="entry name" value="DUF1905"/>
    <property type="match status" value="1"/>
</dbReference>
<dbReference type="SUPFAM" id="SSF141694">
    <property type="entry name" value="AF2212/PG0164-like"/>
    <property type="match status" value="1"/>
</dbReference>
<evidence type="ECO:0000313" key="1">
    <source>
        <dbReference type="EMBL" id="SOY27642.1"/>
    </source>
</evidence>
<sequence length="95" mass="10713">MNNKVYEYESLIYSAGENGGAYVHFPYDIRKEFGRGRVKVHVTFDGEPYDGSIVNMGVRNDDGSICYIIGMRKDIRSKTGKQPGDKVSVTVTERE</sequence>
<dbReference type="AlphaFoldDB" id="A0A2K4ZAZ8"/>
<keyword evidence="2" id="KW-1185">Reference proteome</keyword>
<reference evidence="1 2" key="1">
    <citation type="submission" date="2018-01" db="EMBL/GenBank/DDBJ databases">
        <authorList>
            <person name="Gaut B.S."/>
            <person name="Morton B.R."/>
            <person name="Clegg M.T."/>
            <person name="Duvall M.R."/>
        </authorList>
    </citation>
    <scope>NUCLEOTIDE SEQUENCE [LARGE SCALE GENOMIC DNA]</scope>
    <source>
        <strain evidence="1">GP69</strain>
    </source>
</reference>
<dbReference type="RefSeq" id="WP_103237984.1">
    <property type="nucleotide sequence ID" value="NZ_CANRXC010000025.1"/>
</dbReference>
<dbReference type="EMBL" id="OFSM01000002">
    <property type="protein sequence ID" value="SOY27642.1"/>
    <property type="molecule type" value="Genomic_DNA"/>
</dbReference>
<evidence type="ECO:0008006" key="3">
    <source>
        <dbReference type="Google" id="ProtNLM"/>
    </source>
</evidence>
<accession>A0A2K4ZAZ8</accession>
<dbReference type="InterPro" id="IPR037079">
    <property type="entry name" value="AF2212/PG0164-like_sf"/>
</dbReference>
<dbReference type="Proteomes" id="UP000236311">
    <property type="component" value="Unassembled WGS sequence"/>
</dbReference>
<proteinExistence type="predicted"/>
<evidence type="ECO:0000313" key="2">
    <source>
        <dbReference type="Proteomes" id="UP000236311"/>
    </source>
</evidence>
<protein>
    <recommendedName>
        <fullName evidence="3">DUF1905 domain-containing protein</fullName>
    </recommendedName>
</protein>
<dbReference type="OrthoDB" id="9800461at2"/>